<dbReference type="EMBL" id="UINC01083760">
    <property type="protein sequence ID" value="SVC29785.1"/>
    <property type="molecule type" value="Genomic_DNA"/>
</dbReference>
<protein>
    <submittedName>
        <fullName evidence="1">Uncharacterized protein</fullName>
    </submittedName>
</protein>
<accession>A0A382L1V6</accession>
<feature type="non-terminal residue" evidence="1">
    <location>
        <position position="51"/>
    </location>
</feature>
<gene>
    <name evidence="1" type="ORF">METZ01_LOCUS282639</name>
</gene>
<sequence length="51" mass="5442">VVMEQIANLSTRKRRQGSNPCLSAISGCSVARLSRRVWDAEVAGSNPATPT</sequence>
<name>A0A382L1V6_9ZZZZ</name>
<organism evidence="1">
    <name type="scientific">marine metagenome</name>
    <dbReference type="NCBI Taxonomy" id="408172"/>
    <lineage>
        <taxon>unclassified sequences</taxon>
        <taxon>metagenomes</taxon>
        <taxon>ecological metagenomes</taxon>
    </lineage>
</organism>
<proteinExistence type="predicted"/>
<evidence type="ECO:0000313" key="1">
    <source>
        <dbReference type="EMBL" id="SVC29785.1"/>
    </source>
</evidence>
<dbReference type="AlphaFoldDB" id="A0A382L1V6"/>
<reference evidence="1" key="1">
    <citation type="submission" date="2018-05" db="EMBL/GenBank/DDBJ databases">
        <authorList>
            <person name="Lanie J.A."/>
            <person name="Ng W.-L."/>
            <person name="Kazmierczak K.M."/>
            <person name="Andrzejewski T.M."/>
            <person name="Davidsen T.M."/>
            <person name="Wayne K.J."/>
            <person name="Tettelin H."/>
            <person name="Glass J.I."/>
            <person name="Rusch D."/>
            <person name="Podicherti R."/>
            <person name="Tsui H.-C.T."/>
            <person name="Winkler M.E."/>
        </authorList>
    </citation>
    <scope>NUCLEOTIDE SEQUENCE</scope>
</reference>
<feature type="non-terminal residue" evidence="1">
    <location>
        <position position="1"/>
    </location>
</feature>